<evidence type="ECO:0000313" key="5">
    <source>
        <dbReference type="EMBL" id="BBY51358.1"/>
    </source>
</evidence>
<organism evidence="5 6">
    <name type="scientific">Mycolicibacterium arabiense</name>
    <dbReference type="NCBI Taxonomy" id="1286181"/>
    <lineage>
        <taxon>Bacteria</taxon>
        <taxon>Bacillati</taxon>
        <taxon>Actinomycetota</taxon>
        <taxon>Actinomycetes</taxon>
        <taxon>Mycobacteriales</taxon>
        <taxon>Mycobacteriaceae</taxon>
        <taxon>Mycolicibacterium</taxon>
    </lineage>
</organism>
<dbReference type="KEGG" id="marz:MARA_48260"/>
<evidence type="ECO:0000313" key="6">
    <source>
        <dbReference type="Proteomes" id="UP000467428"/>
    </source>
</evidence>
<dbReference type="AlphaFoldDB" id="A0A7I7S391"/>
<dbReference type="Proteomes" id="UP000467428">
    <property type="component" value="Chromosome"/>
</dbReference>
<dbReference type="PANTHER" id="PTHR12526:SF510">
    <property type="entry name" value="D-INOSITOL 3-PHOSPHATE GLYCOSYLTRANSFERASE"/>
    <property type="match status" value="1"/>
</dbReference>
<gene>
    <name evidence="5" type="ORF">MARA_48260</name>
</gene>
<evidence type="ECO:0000259" key="3">
    <source>
        <dbReference type="Pfam" id="PF00534"/>
    </source>
</evidence>
<dbReference type="InterPro" id="IPR028098">
    <property type="entry name" value="Glyco_trans_4-like_N"/>
</dbReference>
<dbReference type="EMBL" id="AP022593">
    <property type="protein sequence ID" value="BBY51358.1"/>
    <property type="molecule type" value="Genomic_DNA"/>
</dbReference>
<feature type="domain" description="Glycosyl transferase family 1" evidence="3">
    <location>
        <begin position="189"/>
        <end position="344"/>
    </location>
</feature>
<protein>
    <submittedName>
        <fullName evidence="5">Glycosyl transferase family 1</fullName>
    </submittedName>
</protein>
<evidence type="ECO:0000256" key="1">
    <source>
        <dbReference type="ARBA" id="ARBA00022676"/>
    </source>
</evidence>
<dbReference type="RefSeq" id="WP_163921869.1">
    <property type="nucleotide sequence ID" value="NZ_AP022593.1"/>
</dbReference>
<dbReference type="Pfam" id="PF13579">
    <property type="entry name" value="Glyco_trans_4_4"/>
    <property type="match status" value="1"/>
</dbReference>
<accession>A0A7I7S391</accession>
<proteinExistence type="predicted"/>
<keyword evidence="2 5" id="KW-0808">Transferase</keyword>
<dbReference type="SUPFAM" id="SSF53756">
    <property type="entry name" value="UDP-Glycosyltransferase/glycogen phosphorylase"/>
    <property type="match status" value="1"/>
</dbReference>
<keyword evidence="1" id="KW-0328">Glycosyltransferase</keyword>
<name>A0A7I7S391_9MYCO</name>
<feature type="domain" description="Glycosyltransferase subfamily 4-like N-terminal" evidence="4">
    <location>
        <begin position="17"/>
        <end position="173"/>
    </location>
</feature>
<dbReference type="Gene3D" id="3.40.50.2000">
    <property type="entry name" value="Glycogen Phosphorylase B"/>
    <property type="match status" value="2"/>
</dbReference>
<evidence type="ECO:0000256" key="2">
    <source>
        <dbReference type="ARBA" id="ARBA00022679"/>
    </source>
</evidence>
<keyword evidence="6" id="KW-1185">Reference proteome</keyword>
<dbReference type="GO" id="GO:0016757">
    <property type="term" value="F:glycosyltransferase activity"/>
    <property type="evidence" value="ECO:0007669"/>
    <property type="project" value="UniProtKB-KW"/>
</dbReference>
<dbReference type="PANTHER" id="PTHR12526">
    <property type="entry name" value="GLYCOSYLTRANSFERASE"/>
    <property type="match status" value="1"/>
</dbReference>
<dbReference type="InterPro" id="IPR001296">
    <property type="entry name" value="Glyco_trans_1"/>
</dbReference>
<sequence>MRILQVVSLLNPDGAYGGPARVALNTSAEIIRRGHDVTVAAATRSYPVGSTTLDGVPVELFDARMLMPTNSFYGMGAPRLSRWFRANGRDYDVVHIHFARDLVVLPIAMSARRQRIPYVLQTHGMVIPSQHPLSAPLDATCTRRALHDAGAVCYLTAQEKGQLTTVAGSRLRLFELGNGVPEYGGPHRRSGPPEVLFAARLASRKKPLAFVAMARMLLTSGHRACFTLLGPDGGQGPAVTAATVAHPSINWDGAVEPSELPARMAAANVFVLPSVREPYPMAVLEAMSVGLPVVITDDCGLAPMVDRTGCGIVTDPSPPSLAAAVAKLLDDEALAADMGRRGREVARSEFSMSAIGDRLEQAYSRVAVGAR</sequence>
<reference evidence="5 6" key="1">
    <citation type="journal article" date="2019" name="Emerg. Microbes Infect.">
        <title>Comprehensive subspecies identification of 175 nontuberculous mycobacteria species based on 7547 genomic profiles.</title>
        <authorList>
            <person name="Matsumoto Y."/>
            <person name="Kinjo T."/>
            <person name="Motooka D."/>
            <person name="Nabeya D."/>
            <person name="Jung N."/>
            <person name="Uechi K."/>
            <person name="Horii T."/>
            <person name="Iida T."/>
            <person name="Fujita J."/>
            <person name="Nakamura S."/>
        </authorList>
    </citation>
    <scope>NUCLEOTIDE SEQUENCE [LARGE SCALE GENOMIC DNA]</scope>
    <source>
        <strain evidence="5 6">JCM 18538</strain>
    </source>
</reference>
<evidence type="ECO:0000259" key="4">
    <source>
        <dbReference type="Pfam" id="PF13579"/>
    </source>
</evidence>
<dbReference type="Pfam" id="PF00534">
    <property type="entry name" value="Glycos_transf_1"/>
    <property type="match status" value="1"/>
</dbReference>
<geneLocation type="plasmid" evidence="6">
    <name>pjcm18538 dna</name>
</geneLocation>